<sequence length="207" mass="23379">MNFSAKKLTFFFLFLSYFSFGQRVYDNYSIDVNYGLSGAYAPSITELSHIDFGFRYMFGEKWGIKLDYGTDKFRTQKSPNEMGTDYQRISVQAVGNLNNILDDRSYFYNEYFCILAHAGGGYAWQKSVSYPEWGGPGIDEIPHMMIGLNPQYTFAEGFSVGIDATAIMNLAQHVKFDGTRVSRAADNATTTYTYNLSLGLTYTFGGK</sequence>
<evidence type="ECO:0008006" key="3">
    <source>
        <dbReference type="Google" id="ProtNLM"/>
    </source>
</evidence>
<evidence type="ECO:0000313" key="2">
    <source>
        <dbReference type="Proteomes" id="UP000182124"/>
    </source>
</evidence>
<reference evidence="1 2" key="1">
    <citation type="submission" date="2016-10" db="EMBL/GenBank/DDBJ databases">
        <authorList>
            <person name="de Groot N.N."/>
        </authorList>
    </citation>
    <scope>NUCLEOTIDE SEQUENCE [LARGE SCALE GENOMIC DNA]</scope>
    <source>
        <strain evidence="1 2">CGMCC 1.3801</strain>
    </source>
</reference>
<dbReference type="AlphaFoldDB" id="A0A1G4VRU5"/>
<name>A0A1G4VRU5_9FLAO</name>
<dbReference type="Proteomes" id="UP000182124">
    <property type="component" value="Unassembled WGS sequence"/>
</dbReference>
<protein>
    <recommendedName>
        <fullName evidence="3">Outer membrane protein beta-barrel domain-containing protein</fullName>
    </recommendedName>
</protein>
<gene>
    <name evidence="1" type="ORF">SAMN02927925_01517</name>
</gene>
<organism evidence="1 2">
    <name type="scientific">Flavobacterium saliperosum</name>
    <dbReference type="NCBI Taxonomy" id="329186"/>
    <lineage>
        <taxon>Bacteria</taxon>
        <taxon>Pseudomonadati</taxon>
        <taxon>Bacteroidota</taxon>
        <taxon>Flavobacteriia</taxon>
        <taxon>Flavobacteriales</taxon>
        <taxon>Flavobacteriaceae</taxon>
        <taxon>Flavobacterium</taxon>
    </lineage>
</organism>
<dbReference type="eggNOG" id="COG2885">
    <property type="taxonomic scope" value="Bacteria"/>
</dbReference>
<proteinExistence type="predicted"/>
<dbReference type="RefSeq" id="WP_023577179.1">
    <property type="nucleotide sequence ID" value="NZ_CBCSBQ010000008.1"/>
</dbReference>
<evidence type="ECO:0000313" key="1">
    <source>
        <dbReference type="EMBL" id="SCX10181.1"/>
    </source>
</evidence>
<dbReference type="STRING" id="329186.SAMN02927925_01517"/>
<dbReference type="EMBL" id="FMTY01000003">
    <property type="protein sequence ID" value="SCX10181.1"/>
    <property type="molecule type" value="Genomic_DNA"/>
</dbReference>
<accession>A0A1G4VRU5</accession>